<evidence type="ECO:0000313" key="2">
    <source>
        <dbReference type="Proteomes" id="UP001165186"/>
    </source>
</evidence>
<dbReference type="EMBL" id="BSXG01000004">
    <property type="protein sequence ID" value="GME22932.1"/>
    <property type="molecule type" value="Genomic_DNA"/>
</dbReference>
<sequence length="399" mass="44876">MPPSIRSTQHFQQEHDQFWLRFSSSSSLNNEDPLWLAIYFSVLSSTLLFMDDTEFTQSTPPIPDQQALLRNWYDSALYFLDKGDFLQKTRLSVVQAITILGIVATNIGDTCRHSNLWACAIRMAQQLHLGSDRANLHESPVARESRRRLWWTLVLCEWLPIPARTPCIADTDFACALPADVDDGQLLRGGRAQPGSPAPRPIQYHVAMGRVAIIYYRLRSKMRLRRWPAADVAAFVVAADDQLAALIGDLPAHLQNDEPATAETRERDAALPWIPWQKKSLAMVLLYHRIAVNRVLQTHWLEGSTNYARARSICLSSAVAIVKSALAGMADFSRLRPWALAMHVFSGTVTLALEVKGSSVPSLHYLESIAQGKEFLRKVESQNMVARHALQILDDLIEE</sequence>
<name>A0ACB5RQZ4_9PEZI</name>
<proteinExistence type="predicted"/>
<dbReference type="Proteomes" id="UP001165186">
    <property type="component" value="Unassembled WGS sequence"/>
</dbReference>
<gene>
    <name evidence="1" type="primary">g831</name>
    <name evidence="1" type="ORF">NpPPO83_00000831</name>
</gene>
<reference evidence="1" key="1">
    <citation type="submission" date="2024-09" db="EMBL/GenBank/DDBJ databases">
        <title>Draft Genome Sequences of Neofusicoccum parvum.</title>
        <authorList>
            <person name="Ashida A."/>
            <person name="Camagna M."/>
            <person name="Tanaka A."/>
            <person name="Takemoto D."/>
        </authorList>
    </citation>
    <scope>NUCLEOTIDE SEQUENCE</scope>
    <source>
        <strain evidence="1">PPO83</strain>
    </source>
</reference>
<comment type="caution">
    <text evidence="1">The sequence shown here is derived from an EMBL/GenBank/DDBJ whole genome shotgun (WGS) entry which is preliminary data.</text>
</comment>
<accession>A0ACB5RQZ4</accession>
<protein>
    <submittedName>
        <fullName evidence="1">Uncharacterized protein</fullName>
    </submittedName>
</protein>
<keyword evidence="2" id="KW-1185">Reference proteome</keyword>
<organism evidence="1 2">
    <name type="scientific">Neofusicoccum parvum</name>
    <dbReference type="NCBI Taxonomy" id="310453"/>
    <lineage>
        <taxon>Eukaryota</taxon>
        <taxon>Fungi</taxon>
        <taxon>Dikarya</taxon>
        <taxon>Ascomycota</taxon>
        <taxon>Pezizomycotina</taxon>
        <taxon>Dothideomycetes</taxon>
        <taxon>Dothideomycetes incertae sedis</taxon>
        <taxon>Botryosphaeriales</taxon>
        <taxon>Botryosphaeriaceae</taxon>
        <taxon>Neofusicoccum</taxon>
    </lineage>
</organism>
<evidence type="ECO:0000313" key="1">
    <source>
        <dbReference type="EMBL" id="GME22932.1"/>
    </source>
</evidence>